<dbReference type="GO" id="GO:0005829">
    <property type="term" value="C:cytosol"/>
    <property type="evidence" value="ECO:0007669"/>
    <property type="project" value="UniProtKB-ARBA"/>
</dbReference>
<name>A0A7V3YHF0_9BACT</name>
<dbReference type="FunFam" id="3.20.20.100:FF:000004">
    <property type="entry name" value="Oxidoreductase, aldo/keto reductase"/>
    <property type="match status" value="1"/>
</dbReference>
<dbReference type="EMBL" id="DTFV01000114">
    <property type="protein sequence ID" value="HGI31150.1"/>
    <property type="molecule type" value="Genomic_DNA"/>
</dbReference>
<evidence type="ECO:0000256" key="1">
    <source>
        <dbReference type="ARBA" id="ARBA00023002"/>
    </source>
</evidence>
<dbReference type="GO" id="GO:0016491">
    <property type="term" value="F:oxidoreductase activity"/>
    <property type="evidence" value="ECO:0007669"/>
    <property type="project" value="UniProtKB-KW"/>
</dbReference>
<dbReference type="PANTHER" id="PTHR43364">
    <property type="entry name" value="NADH-SPECIFIC METHYLGLYOXAL REDUCTASE-RELATED"/>
    <property type="match status" value="1"/>
</dbReference>
<proteinExistence type="predicted"/>
<accession>A0A7V3YHF0</accession>
<dbReference type="InterPro" id="IPR036812">
    <property type="entry name" value="NAD(P)_OxRdtase_dom_sf"/>
</dbReference>
<dbReference type="PANTHER" id="PTHR43364:SF4">
    <property type="entry name" value="NAD(P)-LINKED OXIDOREDUCTASE SUPERFAMILY PROTEIN"/>
    <property type="match status" value="1"/>
</dbReference>
<feature type="domain" description="NADP-dependent oxidoreductase" evidence="2">
    <location>
        <begin position="16"/>
        <end position="312"/>
    </location>
</feature>
<keyword evidence="1" id="KW-0560">Oxidoreductase</keyword>
<dbReference type="Pfam" id="PF00248">
    <property type="entry name" value="Aldo_ket_red"/>
    <property type="match status" value="1"/>
</dbReference>
<gene>
    <name evidence="3" type="ORF">ENV30_07610</name>
</gene>
<reference evidence="3" key="1">
    <citation type="journal article" date="2020" name="mSystems">
        <title>Genome- and Community-Level Interaction Insights into Carbon Utilization and Element Cycling Functions of Hydrothermarchaeota in Hydrothermal Sediment.</title>
        <authorList>
            <person name="Zhou Z."/>
            <person name="Liu Y."/>
            <person name="Xu W."/>
            <person name="Pan J."/>
            <person name="Luo Z.H."/>
            <person name="Li M."/>
        </authorList>
    </citation>
    <scope>NUCLEOTIDE SEQUENCE [LARGE SCALE GENOMIC DNA]</scope>
    <source>
        <strain evidence="3">SpSt-747</strain>
    </source>
</reference>
<comment type="caution">
    <text evidence="3">The sequence shown here is derived from an EMBL/GenBank/DDBJ whole genome shotgun (WGS) entry which is preliminary data.</text>
</comment>
<dbReference type="PRINTS" id="PR00069">
    <property type="entry name" value="ALDKETRDTASE"/>
</dbReference>
<organism evidence="3">
    <name type="scientific">Candidatus Caldatribacterium californiense</name>
    <dbReference type="NCBI Taxonomy" id="1454726"/>
    <lineage>
        <taxon>Bacteria</taxon>
        <taxon>Pseudomonadati</taxon>
        <taxon>Atribacterota</taxon>
        <taxon>Atribacteria</taxon>
        <taxon>Atribacterales</taxon>
        <taxon>Candidatus Caldatribacteriaceae</taxon>
        <taxon>Candidatus Caldatribacterium</taxon>
    </lineage>
</organism>
<dbReference type="AlphaFoldDB" id="A0A7V3YHF0"/>
<dbReference type="SUPFAM" id="SSF51430">
    <property type="entry name" value="NAD(P)-linked oxidoreductase"/>
    <property type="match status" value="1"/>
</dbReference>
<dbReference type="InterPro" id="IPR020471">
    <property type="entry name" value="AKR"/>
</dbReference>
<dbReference type="CDD" id="cd19091">
    <property type="entry name" value="AKR_PsAKR"/>
    <property type="match status" value="1"/>
</dbReference>
<dbReference type="InterPro" id="IPR023210">
    <property type="entry name" value="NADP_OxRdtase_dom"/>
</dbReference>
<protein>
    <submittedName>
        <fullName evidence="3">Aldo/keto reductase</fullName>
    </submittedName>
</protein>
<dbReference type="PROSITE" id="PS00062">
    <property type="entry name" value="ALDOKETO_REDUCTASE_2"/>
    <property type="match status" value="1"/>
</dbReference>
<dbReference type="Gene3D" id="3.20.20.100">
    <property type="entry name" value="NADP-dependent oxidoreductase domain"/>
    <property type="match status" value="1"/>
</dbReference>
<evidence type="ECO:0000313" key="3">
    <source>
        <dbReference type="EMBL" id="HGI31150.1"/>
    </source>
</evidence>
<sequence>MRYVPLGKSGLHVSEVSLGTMTFGRETPEEEAVAILFRYLDAGGNFIDTANVYSQGVSESILGRALRGKRDNIVLATKVFFRMGEGPYDGGASRKHILKAVFDSLKRLQTDYIDLYQIHCFDAFTPLEETFETLAYLVEQGHIRYVGVSNYTGWQITKVVSLCEKYDFPRPISAQMQYSLVERNIEYEVIPACYDGGLSIMAWGPLGGGFLSGKYTPHTPPKEGRIAQAKKDWEEAWERRATEKNFQILETVGKLAEKYGKTIPQVALNWLLTRKDVIPILGVRTLEQLEDNLGCVGWRLAEEDVALLDAVSAPPEIYPYRFIRWAQGLVYREEFLRR</sequence>
<dbReference type="InterPro" id="IPR050523">
    <property type="entry name" value="AKR_Detox_Biosynth"/>
</dbReference>
<dbReference type="InterPro" id="IPR018170">
    <property type="entry name" value="Aldo/ket_reductase_CS"/>
</dbReference>
<evidence type="ECO:0000259" key="2">
    <source>
        <dbReference type="Pfam" id="PF00248"/>
    </source>
</evidence>